<organism evidence="11 12">
    <name type="scientific">Coprinopsis marcescibilis</name>
    <name type="common">Agaric fungus</name>
    <name type="synonym">Psathyrella marcescibilis</name>
    <dbReference type="NCBI Taxonomy" id="230819"/>
    <lineage>
        <taxon>Eukaryota</taxon>
        <taxon>Fungi</taxon>
        <taxon>Dikarya</taxon>
        <taxon>Basidiomycota</taxon>
        <taxon>Agaricomycotina</taxon>
        <taxon>Agaricomycetes</taxon>
        <taxon>Agaricomycetidae</taxon>
        <taxon>Agaricales</taxon>
        <taxon>Agaricineae</taxon>
        <taxon>Psathyrellaceae</taxon>
        <taxon>Coprinopsis</taxon>
    </lineage>
</organism>
<keyword evidence="12" id="KW-1185">Reference proteome</keyword>
<dbReference type="GO" id="GO:0015031">
    <property type="term" value="P:protein transport"/>
    <property type="evidence" value="ECO:0007669"/>
    <property type="project" value="UniProtKB-KW"/>
</dbReference>
<dbReference type="STRING" id="230819.A0A5C3KHT6"/>
<sequence>MSSSRGQQRVEDVYEQQNDQKLDELHSKLRTLRGITSDINADVEAQNLILDQTNDHFGSFGTSLSQASQRARHAFGLAPNGSIVYKPWRLAIAIVLCFLGLWMGLKVFSWFRGGPPA</sequence>
<dbReference type="SUPFAM" id="SSF58038">
    <property type="entry name" value="SNARE fusion complex"/>
    <property type="match status" value="1"/>
</dbReference>
<dbReference type="EMBL" id="ML210326">
    <property type="protein sequence ID" value="TFK19769.1"/>
    <property type="molecule type" value="Genomic_DNA"/>
</dbReference>
<dbReference type="PROSITE" id="PS50192">
    <property type="entry name" value="T_SNARE"/>
    <property type="match status" value="1"/>
</dbReference>
<evidence type="ECO:0000256" key="8">
    <source>
        <dbReference type="ARBA" id="ARBA00046280"/>
    </source>
</evidence>
<evidence type="ECO:0000256" key="4">
    <source>
        <dbReference type="ARBA" id="ARBA00022927"/>
    </source>
</evidence>
<dbReference type="SMART" id="SM00397">
    <property type="entry name" value="t_SNARE"/>
    <property type="match status" value="1"/>
</dbReference>
<keyword evidence="3 9" id="KW-0812">Transmembrane</keyword>
<name>A0A5C3KHT6_COPMA</name>
<evidence type="ECO:0000259" key="10">
    <source>
        <dbReference type="PROSITE" id="PS50192"/>
    </source>
</evidence>
<comment type="subcellular location">
    <subcellularLocation>
        <location evidence="8">Endomembrane system</location>
        <topology evidence="8">Single-pass type IV membrane protein</topology>
    </subcellularLocation>
    <subcellularLocation>
        <location evidence="1">Golgi apparatus membrane</location>
    </subcellularLocation>
</comment>
<evidence type="ECO:0000313" key="12">
    <source>
        <dbReference type="Proteomes" id="UP000307440"/>
    </source>
</evidence>
<keyword evidence="2" id="KW-0813">Transport</keyword>
<evidence type="ECO:0000256" key="7">
    <source>
        <dbReference type="ARBA" id="ARBA00023136"/>
    </source>
</evidence>
<proteinExistence type="predicted"/>
<evidence type="ECO:0000313" key="11">
    <source>
        <dbReference type="EMBL" id="TFK19769.1"/>
    </source>
</evidence>
<dbReference type="OrthoDB" id="3063237at2759"/>
<dbReference type="Proteomes" id="UP000307440">
    <property type="component" value="Unassembled WGS sequence"/>
</dbReference>
<accession>A0A5C3KHT6</accession>
<protein>
    <recommendedName>
        <fullName evidence="10">t-SNARE coiled-coil homology domain-containing protein</fullName>
    </recommendedName>
</protein>
<feature type="domain" description="T-SNARE coiled-coil homology" evidence="10">
    <location>
        <begin position="12"/>
        <end position="74"/>
    </location>
</feature>
<dbReference type="AlphaFoldDB" id="A0A5C3KHT6"/>
<keyword evidence="5 9" id="KW-1133">Transmembrane helix</keyword>
<keyword evidence="7 9" id="KW-0472">Membrane</keyword>
<evidence type="ECO:0000256" key="3">
    <source>
        <dbReference type="ARBA" id="ARBA00022692"/>
    </source>
</evidence>
<dbReference type="Gene3D" id="1.20.5.110">
    <property type="match status" value="1"/>
</dbReference>
<gene>
    <name evidence="11" type="ORF">FA15DRAFT_162532</name>
</gene>
<dbReference type="InterPro" id="IPR000727">
    <property type="entry name" value="T_SNARE_dom"/>
</dbReference>
<keyword evidence="4" id="KW-0653">Protein transport</keyword>
<dbReference type="CDD" id="cd15853">
    <property type="entry name" value="SNARE_Bet1"/>
    <property type="match status" value="1"/>
</dbReference>
<dbReference type="PANTHER" id="PTHR12791">
    <property type="entry name" value="GOLGI SNARE BET1-RELATED"/>
    <property type="match status" value="1"/>
</dbReference>
<reference evidence="11 12" key="1">
    <citation type="journal article" date="2019" name="Nat. Ecol. Evol.">
        <title>Megaphylogeny resolves global patterns of mushroom evolution.</title>
        <authorList>
            <person name="Varga T."/>
            <person name="Krizsan K."/>
            <person name="Foldi C."/>
            <person name="Dima B."/>
            <person name="Sanchez-Garcia M."/>
            <person name="Sanchez-Ramirez S."/>
            <person name="Szollosi G.J."/>
            <person name="Szarkandi J.G."/>
            <person name="Papp V."/>
            <person name="Albert L."/>
            <person name="Andreopoulos W."/>
            <person name="Angelini C."/>
            <person name="Antonin V."/>
            <person name="Barry K.W."/>
            <person name="Bougher N.L."/>
            <person name="Buchanan P."/>
            <person name="Buyck B."/>
            <person name="Bense V."/>
            <person name="Catcheside P."/>
            <person name="Chovatia M."/>
            <person name="Cooper J."/>
            <person name="Damon W."/>
            <person name="Desjardin D."/>
            <person name="Finy P."/>
            <person name="Geml J."/>
            <person name="Haridas S."/>
            <person name="Hughes K."/>
            <person name="Justo A."/>
            <person name="Karasinski D."/>
            <person name="Kautmanova I."/>
            <person name="Kiss B."/>
            <person name="Kocsube S."/>
            <person name="Kotiranta H."/>
            <person name="LaButti K.M."/>
            <person name="Lechner B.E."/>
            <person name="Liimatainen K."/>
            <person name="Lipzen A."/>
            <person name="Lukacs Z."/>
            <person name="Mihaltcheva S."/>
            <person name="Morgado L.N."/>
            <person name="Niskanen T."/>
            <person name="Noordeloos M.E."/>
            <person name="Ohm R.A."/>
            <person name="Ortiz-Santana B."/>
            <person name="Ovrebo C."/>
            <person name="Racz N."/>
            <person name="Riley R."/>
            <person name="Savchenko A."/>
            <person name="Shiryaev A."/>
            <person name="Soop K."/>
            <person name="Spirin V."/>
            <person name="Szebenyi C."/>
            <person name="Tomsovsky M."/>
            <person name="Tulloss R.E."/>
            <person name="Uehling J."/>
            <person name="Grigoriev I.V."/>
            <person name="Vagvolgyi C."/>
            <person name="Papp T."/>
            <person name="Martin F.M."/>
            <person name="Miettinen O."/>
            <person name="Hibbett D.S."/>
            <person name="Nagy L.G."/>
        </authorList>
    </citation>
    <scope>NUCLEOTIDE SEQUENCE [LARGE SCALE GENOMIC DNA]</scope>
    <source>
        <strain evidence="11 12">CBS 121175</strain>
    </source>
</reference>
<evidence type="ECO:0000256" key="2">
    <source>
        <dbReference type="ARBA" id="ARBA00022448"/>
    </source>
</evidence>
<dbReference type="GO" id="GO:0000139">
    <property type="term" value="C:Golgi membrane"/>
    <property type="evidence" value="ECO:0007669"/>
    <property type="project" value="UniProtKB-SubCell"/>
</dbReference>
<evidence type="ECO:0000256" key="5">
    <source>
        <dbReference type="ARBA" id="ARBA00022989"/>
    </source>
</evidence>
<evidence type="ECO:0000256" key="9">
    <source>
        <dbReference type="SAM" id="Phobius"/>
    </source>
</evidence>
<dbReference type="InterPro" id="IPR039899">
    <property type="entry name" value="BET1_SNARE"/>
</dbReference>
<feature type="transmembrane region" description="Helical" evidence="9">
    <location>
        <begin position="90"/>
        <end position="111"/>
    </location>
</feature>
<evidence type="ECO:0000256" key="1">
    <source>
        <dbReference type="ARBA" id="ARBA00004394"/>
    </source>
</evidence>
<evidence type="ECO:0000256" key="6">
    <source>
        <dbReference type="ARBA" id="ARBA00023034"/>
    </source>
</evidence>
<keyword evidence="6" id="KW-0333">Golgi apparatus</keyword>